<evidence type="ECO:0000256" key="10">
    <source>
        <dbReference type="SAM" id="SignalP"/>
    </source>
</evidence>
<evidence type="ECO:0000256" key="4">
    <source>
        <dbReference type="ARBA" id="ARBA00022801"/>
    </source>
</evidence>
<dbReference type="PANTHER" id="PTHR11596:SF5">
    <property type="entry name" value="ALKALINE PHOSPHATASE"/>
    <property type="match status" value="1"/>
</dbReference>
<accession>A0A1B7LZQ0</accession>
<dbReference type="PRINTS" id="PR00113">
    <property type="entry name" value="ALKPHPHTASE"/>
</dbReference>
<dbReference type="InterPro" id="IPR018299">
    <property type="entry name" value="Alkaline_phosphatase_AS"/>
</dbReference>
<feature type="binding site" evidence="8">
    <location>
        <position position="379"/>
    </location>
    <ligand>
        <name>Zn(2+)</name>
        <dbReference type="ChEBI" id="CHEBI:29105"/>
        <label>2</label>
    </ligand>
</feature>
<feature type="binding site" evidence="8">
    <location>
        <position position="49"/>
    </location>
    <ligand>
        <name>Mg(2+)</name>
        <dbReference type="ChEBI" id="CHEBI:18420"/>
    </ligand>
</feature>
<evidence type="ECO:0000313" key="11">
    <source>
        <dbReference type="EMBL" id="OAV61164.1"/>
    </source>
</evidence>
<evidence type="ECO:0008006" key="13">
    <source>
        <dbReference type="Google" id="ProtNLM"/>
    </source>
</evidence>
<evidence type="ECO:0000256" key="9">
    <source>
        <dbReference type="RuleBase" id="RU003946"/>
    </source>
</evidence>
<evidence type="ECO:0000256" key="7">
    <source>
        <dbReference type="PIRSR" id="PIRSR601952-1"/>
    </source>
</evidence>
<name>A0A1B7LZQ0_9MICC</name>
<feature type="binding site" evidence="8">
    <location>
        <position position="49"/>
    </location>
    <ligand>
        <name>Zn(2+)</name>
        <dbReference type="ChEBI" id="CHEBI:29105"/>
        <label>2</label>
    </ligand>
</feature>
<dbReference type="SUPFAM" id="SSF53649">
    <property type="entry name" value="Alkaline phosphatase-like"/>
    <property type="match status" value="1"/>
</dbReference>
<dbReference type="GO" id="GO:0046872">
    <property type="term" value="F:metal ion binding"/>
    <property type="evidence" value="ECO:0007669"/>
    <property type="project" value="UniProtKB-KW"/>
</dbReference>
<dbReference type="CDD" id="cd16012">
    <property type="entry name" value="ALP"/>
    <property type="match status" value="1"/>
</dbReference>
<evidence type="ECO:0000256" key="1">
    <source>
        <dbReference type="ARBA" id="ARBA00005984"/>
    </source>
</evidence>
<dbReference type="PANTHER" id="PTHR11596">
    <property type="entry name" value="ALKALINE PHOSPHATASE"/>
    <property type="match status" value="1"/>
</dbReference>
<keyword evidence="12" id="KW-1185">Reference proteome</keyword>
<comment type="cofactor">
    <cofactor evidence="8">
        <name>Mg(2+)</name>
        <dbReference type="ChEBI" id="CHEBI:18420"/>
    </cofactor>
    <text evidence="8">Binds 1 Mg(2+) ion.</text>
</comment>
<feature type="chain" id="PRO_5008597209" description="Alkaline phosphatase" evidence="10">
    <location>
        <begin position="29"/>
        <end position="631"/>
    </location>
</feature>
<proteinExistence type="inferred from homology"/>
<sequence>MRKSLARVVTAVTTTSVSFALLATPAFADTEVPAPENHGPKNVIYMIGDGMGYQHVVNTNVYQSGQSRYQTQTNQDGTVQQVNGAAVQEFEETFDLVGLQTTPHGGTDYSPSEAWSNFDWANHGVTDSAAAGTAMATGVKTTNGTLGLHPTTGEHLTNMSEVAAETGRSAGVISSVQYNHATPAAFAVSNASRNNYLEIGKDMIDADYLDVVMGAGHPEWNDNGEQRSNPNYNHISKNDLDRLRHGQTDWDYGETVDDFEAWANGEDLPEKAFGLAQAATTLQQNRENSGTNEVAGDPFNTNVPDLPIMTAGALNVLDQNDEGFSLMIEGGAIDWTGHANQTVRNIEETEDFFNSVDTVIDWVNENSSWDETLVIVTADHETGYLWGDEEGFHPITGNAGETPNVGWYSGDHTNHLVPFFVRGAGAQDIMSTATMEDPVRGNYLDNVDPINTIFEAWEQTQQPAEGDIQIEAEVESFDPNGNGNTEDGALTLSVTPGTAQLENARNAGDRLRLHGTLPEIKVTDTRADAAGWAVSGQSSDLTTGRSTLTANYLGWQPFVMDSANGAAPGTEVTGKLRDGEGLAVPQTLGSADAETRFGSTSLAADLKLEVPVDTQEGTYQGGLSLSLFPLD</sequence>
<evidence type="ECO:0000313" key="12">
    <source>
        <dbReference type="Proteomes" id="UP000078292"/>
    </source>
</evidence>
<keyword evidence="3 8" id="KW-0479">Metal-binding</keyword>
<dbReference type="STRING" id="1837282.A6F49_09320"/>
<keyword evidence="6 8" id="KW-0460">Magnesium</keyword>
<dbReference type="EMBL" id="LXEY01000017">
    <property type="protein sequence ID" value="OAV61164.1"/>
    <property type="molecule type" value="Genomic_DNA"/>
</dbReference>
<evidence type="ECO:0000256" key="3">
    <source>
        <dbReference type="ARBA" id="ARBA00022723"/>
    </source>
</evidence>
<dbReference type="OrthoDB" id="9794455at2"/>
<comment type="caution">
    <text evidence="11">The sequence shown here is derived from an EMBL/GenBank/DDBJ whole genome shotgun (WGS) entry which is preliminary data.</text>
</comment>
<dbReference type="AlphaFoldDB" id="A0A1B7LZQ0"/>
<keyword evidence="4" id="KW-0378">Hydrolase</keyword>
<feature type="binding site" evidence="8">
    <location>
        <position position="180"/>
    </location>
    <ligand>
        <name>Mg(2+)</name>
        <dbReference type="ChEBI" id="CHEBI:18420"/>
    </ligand>
</feature>
<feature type="binding site" evidence="8">
    <location>
        <position position="380"/>
    </location>
    <ligand>
        <name>Zn(2+)</name>
        <dbReference type="ChEBI" id="CHEBI:29105"/>
        <label>2</label>
    </ligand>
</feature>
<protein>
    <recommendedName>
        <fullName evidence="13">Alkaline phosphatase</fullName>
    </recommendedName>
</protein>
<evidence type="ECO:0000256" key="6">
    <source>
        <dbReference type="ARBA" id="ARBA00022842"/>
    </source>
</evidence>
<feature type="binding site" evidence="8">
    <location>
        <position position="329"/>
    </location>
    <ligand>
        <name>Mg(2+)</name>
        <dbReference type="ChEBI" id="CHEBI:18420"/>
    </ligand>
</feature>
<feature type="binding site" evidence="8">
    <location>
        <position position="182"/>
    </location>
    <ligand>
        <name>Mg(2+)</name>
        <dbReference type="ChEBI" id="CHEBI:18420"/>
    </ligand>
</feature>
<feature type="binding site" evidence="8">
    <location>
        <position position="334"/>
    </location>
    <ligand>
        <name>Zn(2+)</name>
        <dbReference type="ChEBI" id="CHEBI:29105"/>
        <label>2</label>
    </ligand>
</feature>
<evidence type="ECO:0000256" key="2">
    <source>
        <dbReference type="ARBA" id="ARBA00022553"/>
    </source>
</evidence>
<keyword evidence="10" id="KW-0732">Signal</keyword>
<comment type="cofactor">
    <cofactor evidence="8">
        <name>Zn(2+)</name>
        <dbReference type="ChEBI" id="CHEBI:29105"/>
    </cofactor>
    <text evidence="8">Binds 2 Zn(2+) ions.</text>
</comment>
<keyword evidence="2" id="KW-0597">Phosphoprotein</keyword>
<dbReference type="Gene3D" id="3.40.720.10">
    <property type="entry name" value="Alkaline Phosphatase, subunit A"/>
    <property type="match status" value="1"/>
</dbReference>
<dbReference type="Proteomes" id="UP000078292">
    <property type="component" value="Unassembled WGS sequence"/>
</dbReference>
<dbReference type="RefSeq" id="WP_043057784.1">
    <property type="nucleotide sequence ID" value="NZ_LXEY01000017.1"/>
</dbReference>
<dbReference type="InterPro" id="IPR017850">
    <property type="entry name" value="Alkaline_phosphatase_core_sf"/>
</dbReference>
<gene>
    <name evidence="11" type="ORF">A6F49_09320</name>
</gene>
<dbReference type="InterPro" id="IPR001952">
    <property type="entry name" value="Alkaline_phosphatase"/>
</dbReference>
<feature type="signal peptide" evidence="10">
    <location>
        <begin position="1"/>
        <end position="28"/>
    </location>
</feature>
<evidence type="ECO:0000256" key="5">
    <source>
        <dbReference type="ARBA" id="ARBA00022833"/>
    </source>
</evidence>
<dbReference type="Pfam" id="PF00245">
    <property type="entry name" value="Alk_phosphatase"/>
    <property type="match status" value="1"/>
</dbReference>
<keyword evidence="5 8" id="KW-0862">Zinc</keyword>
<feature type="binding site" evidence="8">
    <location>
        <position position="338"/>
    </location>
    <ligand>
        <name>Zn(2+)</name>
        <dbReference type="ChEBI" id="CHEBI:29105"/>
        <label>2</label>
    </ligand>
</feature>
<organism evidence="11 12">
    <name type="scientific">Enteractinococcus helveticum</name>
    <dbReference type="NCBI Taxonomy" id="1837282"/>
    <lineage>
        <taxon>Bacteria</taxon>
        <taxon>Bacillati</taxon>
        <taxon>Actinomycetota</taxon>
        <taxon>Actinomycetes</taxon>
        <taxon>Micrococcales</taxon>
        <taxon>Micrococcaceae</taxon>
    </lineage>
</organism>
<dbReference type="PROSITE" id="PS00123">
    <property type="entry name" value="ALKALINE_PHOSPHATASE"/>
    <property type="match status" value="1"/>
</dbReference>
<comment type="similarity">
    <text evidence="1 9">Belongs to the alkaline phosphatase family.</text>
</comment>
<dbReference type="GO" id="GO:0004035">
    <property type="term" value="F:alkaline phosphatase activity"/>
    <property type="evidence" value="ECO:0007669"/>
    <property type="project" value="TreeGrafter"/>
</dbReference>
<feature type="active site" description="Phosphoserine intermediate" evidence="7">
    <location>
        <position position="128"/>
    </location>
</feature>
<evidence type="ECO:0000256" key="8">
    <source>
        <dbReference type="PIRSR" id="PIRSR601952-2"/>
    </source>
</evidence>
<reference evidence="11 12" key="1">
    <citation type="submission" date="2016-04" db="EMBL/GenBank/DDBJ databases">
        <title>First whole genome shotgun sequence of the bacterium Enteractinococcus sp. strain UASWS1574.</title>
        <authorList>
            <person name="Crovadore J."/>
            <person name="Chablais R."/>
            <person name="Lefort F."/>
        </authorList>
    </citation>
    <scope>NUCLEOTIDE SEQUENCE [LARGE SCALE GENOMIC DNA]</scope>
    <source>
        <strain evidence="11 12">UASWS1574</strain>
    </source>
</reference>
<dbReference type="SMART" id="SM00098">
    <property type="entry name" value="alkPPc"/>
    <property type="match status" value="1"/>
</dbReference>